<evidence type="ECO:0000256" key="3">
    <source>
        <dbReference type="ARBA" id="ARBA00022643"/>
    </source>
</evidence>
<comment type="cofactor">
    <cofactor evidence="1">
        <name>FMN</name>
        <dbReference type="ChEBI" id="CHEBI:58210"/>
    </cofactor>
</comment>
<dbReference type="RefSeq" id="WP_119275547.1">
    <property type="nucleotide sequence ID" value="NZ_QWLA01000002.1"/>
</dbReference>
<dbReference type="PANTHER" id="PTHR33798">
    <property type="entry name" value="FLAVOPROTEIN OXYGENASE"/>
    <property type="match status" value="1"/>
</dbReference>
<evidence type="ECO:0000256" key="4">
    <source>
        <dbReference type="ARBA" id="ARBA00038054"/>
    </source>
</evidence>
<evidence type="ECO:0000313" key="6">
    <source>
        <dbReference type="EMBL" id="RIH89582.1"/>
    </source>
</evidence>
<sequence length="214" mass="23847">MEFDFAQLKPQERYKLLTALVVPRPIAWVTTLNRDGSVNAAPFSFFNAMGSDPGLLVLSVGNHERTRPKDTAANIKRRGFFVVHMVSEALAPAMNLTATEFPEGMSEVEAAGLELAPSVHVPVPRIAQAPAGFECKLHSVLEIGHNRLIIGEVLQAFVHDEFVADAHKLHIKTEALQLIGRMHGRGGYTRTREIFEMPRISLEEWQARQMEKTP</sequence>
<dbReference type="GO" id="GO:0010181">
    <property type="term" value="F:FMN binding"/>
    <property type="evidence" value="ECO:0007669"/>
    <property type="project" value="InterPro"/>
</dbReference>
<dbReference type="GO" id="GO:0016646">
    <property type="term" value="F:oxidoreductase activity, acting on the CH-NH group of donors, NAD or NADP as acceptor"/>
    <property type="evidence" value="ECO:0007669"/>
    <property type="project" value="UniProtKB-ARBA"/>
</dbReference>
<dbReference type="EMBL" id="QWLA01000002">
    <property type="protein sequence ID" value="RIH89582.1"/>
    <property type="molecule type" value="Genomic_DNA"/>
</dbReference>
<dbReference type="PANTHER" id="PTHR33798:SF5">
    <property type="entry name" value="FLAVIN REDUCTASE LIKE DOMAIN-CONTAINING PROTEIN"/>
    <property type="match status" value="1"/>
</dbReference>
<organism evidence="6 7">
    <name type="scientific">Calidithermus roseus</name>
    <dbReference type="NCBI Taxonomy" id="1644118"/>
    <lineage>
        <taxon>Bacteria</taxon>
        <taxon>Thermotogati</taxon>
        <taxon>Deinococcota</taxon>
        <taxon>Deinococci</taxon>
        <taxon>Thermales</taxon>
        <taxon>Thermaceae</taxon>
        <taxon>Calidithermus</taxon>
    </lineage>
</organism>
<evidence type="ECO:0000256" key="1">
    <source>
        <dbReference type="ARBA" id="ARBA00001917"/>
    </source>
</evidence>
<dbReference type="InterPro" id="IPR002563">
    <property type="entry name" value="Flavin_Rdtase-like_dom"/>
</dbReference>
<evidence type="ECO:0000313" key="7">
    <source>
        <dbReference type="Proteomes" id="UP000265341"/>
    </source>
</evidence>
<keyword evidence="3" id="KW-0288">FMN</keyword>
<dbReference type="InterPro" id="IPR012349">
    <property type="entry name" value="Split_barrel_FMN-bd"/>
</dbReference>
<proteinExistence type="inferred from homology"/>
<dbReference type="SUPFAM" id="SSF50475">
    <property type="entry name" value="FMN-binding split barrel"/>
    <property type="match status" value="1"/>
</dbReference>
<dbReference type="AlphaFoldDB" id="A0A399F3Y7"/>
<evidence type="ECO:0000259" key="5">
    <source>
        <dbReference type="SMART" id="SM00903"/>
    </source>
</evidence>
<keyword evidence="2" id="KW-0285">Flavoprotein</keyword>
<dbReference type="Proteomes" id="UP000265341">
    <property type="component" value="Unassembled WGS sequence"/>
</dbReference>
<keyword evidence="7" id="KW-1185">Reference proteome</keyword>
<dbReference type="SMART" id="SM00903">
    <property type="entry name" value="Flavin_Reduct"/>
    <property type="match status" value="1"/>
</dbReference>
<dbReference type="OrthoDB" id="9794638at2"/>
<comment type="caution">
    <text evidence="6">The sequence shown here is derived from an EMBL/GenBank/DDBJ whole genome shotgun (WGS) entry which is preliminary data.</text>
</comment>
<comment type="similarity">
    <text evidence="4">Belongs to the flavoredoxin family.</text>
</comment>
<reference evidence="6 7" key="1">
    <citation type="submission" date="2018-08" db="EMBL/GenBank/DDBJ databases">
        <title>Meiothermus roseus NBRC 110900 genome sequencing project.</title>
        <authorList>
            <person name="Da Costa M.S."/>
            <person name="Albuquerque L."/>
            <person name="Raposo P."/>
            <person name="Froufe H.J.C."/>
            <person name="Barroso C.S."/>
            <person name="Egas C."/>
        </authorList>
    </citation>
    <scope>NUCLEOTIDE SEQUENCE [LARGE SCALE GENOMIC DNA]</scope>
    <source>
        <strain evidence="6 7">NBRC 110900</strain>
    </source>
</reference>
<accession>A0A399F3Y7</accession>
<protein>
    <submittedName>
        <fullName evidence="6">Flavin reductase like domain protein</fullName>
    </submittedName>
</protein>
<gene>
    <name evidence="6" type="ORF">Mrose_00170</name>
</gene>
<feature type="domain" description="Flavin reductase like" evidence="5">
    <location>
        <begin position="19"/>
        <end position="171"/>
    </location>
</feature>
<dbReference type="Gene3D" id="2.30.110.10">
    <property type="entry name" value="Electron Transport, Fmn-binding Protein, Chain A"/>
    <property type="match status" value="1"/>
</dbReference>
<name>A0A399F3Y7_9DEIN</name>
<dbReference type="Pfam" id="PF01613">
    <property type="entry name" value="Flavin_Reduct"/>
    <property type="match status" value="1"/>
</dbReference>
<evidence type="ECO:0000256" key="2">
    <source>
        <dbReference type="ARBA" id="ARBA00022630"/>
    </source>
</evidence>